<feature type="transmembrane region" description="Helical" evidence="1">
    <location>
        <begin position="16"/>
        <end position="39"/>
    </location>
</feature>
<reference evidence="2 3" key="1">
    <citation type="submission" date="2019-05" db="EMBL/GenBank/DDBJ databases">
        <title>Pseudomonas sp. SC006 isolated from lettuce that can produce HBGAs.</title>
        <authorList>
            <person name="Wang D."/>
            <person name="Liao N."/>
            <person name="Liu D."/>
            <person name="Zhang Z."/>
            <person name="Zou S."/>
        </authorList>
    </citation>
    <scope>NUCLEOTIDE SEQUENCE [LARGE SCALE GENOMIC DNA]</scope>
    <source>
        <strain evidence="2 3">SC006</strain>
    </source>
</reference>
<evidence type="ECO:0000313" key="2">
    <source>
        <dbReference type="EMBL" id="TLP61099.1"/>
    </source>
</evidence>
<keyword evidence="1" id="KW-0472">Membrane</keyword>
<keyword evidence="1" id="KW-0812">Transmembrane</keyword>
<comment type="caution">
    <text evidence="2">The sequence shown here is derived from an EMBL/GenBank/DDBJ whole genome shotgun (WGS) entry which is preliminary data.</text>
</comment>
<name>A0A5R8Z5R5_9PSED</name>
<keyword evidence="3" id="KW-1185">Reference proteome</keyword>
<organism evidence="2 3">
    <name type="scientific">Pseudomonas mosselii</name>
    <dbReference type="NCBI Taxonomy" id="78327"/>
    <lineage>
        <taxon>Bacteria</taxon>
        <taxon>Pseudomonadati</taxon>
        <taxon>Pseudomonadota</taxon>
        <taxon>Gammaproteobacteria</taxon>
        <taxon>Pseudomonadales</taxon>
        <taxon>Pseudomonadaceae</taxon>
        <taxon>Pseudomonas</taxon>
    </lineage>
</organism>
<evidence type="ECO:0000256" key="1">
    <source>
        <dbReference type="SAM" id="Phobius"/>
    </source>
</evidence>
<dbReference type="RefSeq" id="WP_138219453.1">
    <property type="nucleotide sequence ID" value="NZ_VAUO01000004.1"/>
</dbReference>
<dbReference type="AlphaFoldDB" id="A0A5R8Z5R5"/>
<dbReference type="OrthoDB" id="7011026at2"/>
<gene>
    <name evidence="2" type="ORF">FEM01_10940</name>
</gene>
<evidence type="ECO:0000313" key="3">
    <source>
        <dbReference type="Proteomes" id="UP000309819"/>
    </source>
</evidence>
<proteinExistence type="predicted"/>
<protein>
    <submittedName>
        <fullName evidence="2">Uncharacterized protein</fullName>
    </submittedName>
</protein>
<accession>A0A5R8Z5R5</accession>
<dbReference type="Proteomes" id="UP000309819">
    <property type="component" value="Unassembled WGS sequence"/>
</dbReference>
<keyword evidence="1" id="KW-1133">Transmembrane helix</keyword>
<dbReference type="EMBL" id="VAUO01000004">
    <property type="protein sequence ID" value="TLP61099.1"/>
    <property type="molecule type" value="Genomic_DNA"/>
</dbReference>
<sequence length="134" mass="14940">MARRRELTITLKPVQLILCVAFGLWLGAVAIALSLWLALRLWPEQVQPLAQAVAPSVVQPATAPTAAPNQTQDAQAQMFERYKDILHKQELQQAAEAAQGNPRNLNDPKCQFWLQQNRTAPTPKSQANVLELCY</sequence>